<protein>
    <submittedName>
        <fullName evidence="1">Uncharacterized protein</fullName>
    </submittedName>
</protein>
<sequence>MHELFERRLFVQDVKKPFRYSKVLQIQGAPHMVHVDLLTGGVPTPDGFVQIASEDVYATVIEGMELAFDRPSRAELSAGVCVDVTSIASFPAM</sequence>
<dbReference type="Proteomes" id="UP000027982">
    <property type="component" value="Chromosome"/>
</dbReference>
<organism evidence="1 2">
    <name type="scientific">Fimbriimonas ginsengisoli Gsoil 348</name>
    <dbReference type="NCBI Taxonomy" id="661478"/>
    <lineage>
        <taxon>Bacteria</taxon>
        <taxon>Bacillati</taxon>
        <taxon>Armatimonadota</taxon>
        <taxon>Fimbriimonadia</taxon>
        <taxon>Fimbriimonadales</taxon>
        <taxon>Fimbriimonadaceae</taxon>
        <taxon>Fimbriimonas</taxon>
    </lineage>
</organism>
<dbReference type="EMBL" id="CP007139">
    <property type="protein sequence ID" value="AIE86344.1"/>
    <property type="molecule type" value="Genomic_DNA"/>
</dbReference>
<proteinExistence type="predicted"/>
<reference evidence="1 2" key="1">
    <citation type="journal article" date="2014" name="PLoS ONE">
        <title>The first complete genome sequence of the class fimbriimonadia in the phylum armatimonadetes.</title>
        <authorList>
            <person name="Hu Z.Y."/>
            <person name="Wang Y.Z."/>
            <person name="Im W.T."/>
            <person name="Wang S.Y."/>
            <person name="Zhao G.P."/>
            <person name="Zheng H.J."/>
            <person name="Quan Z.X."/>
        </authorList>
    </citation>
    <scope>NUCLEOTIDE SEQUENCE [LARGE SCALE GENOMIC DNA]</scope>
    <source>
        <strain evidence="1">Gsoil 348</strain>
    </source>
</reference>
<keyword evidence="2" id="KW-1185">Reference proteome</keyword>
<accession>A0A068NXI2</accession>
<evidence type="ECO:0000313" key="1">
    <source>
        <dbReference type="EMBL" id="AIE86344.1"/>
    </source>
</evidence>
<evidence type="ECO:0000313" key="2">
    <source>
        <dbReference type="Proteomes" id="UP000027982"/>
    </source>
</evidence>
<dbReference type="AlphaFoldDB" id="A0A068NXI2"/>
<dbReference type="HOGENOM" id="CLU_2395382_0_0_0"/>
<name>A0A068NXI2_FIMGI</name>
<gene>
    <name evidence="1" type="ORF">OP10G_2976</name>
</gene>
<dbReference type="KEGG" id="fgi:OP10G_2976"/>